<feature type="non-terminal residue" evidence="1">
    <location>
        <position position="91"/>
    </location>
</feature>
<comment type="caution">
    <text evidence="1">The sequence shown here is derived from an EMBL/GenBank/DDBJ whole genome shotgun (WGS) entry which is preliminary data.</text>
</comment>
<reference evidence="1 2" key="1">
    <citation type="submission" date="2023-11" db="EMBL/GenBank/DDBJ databases">
        <title>Halocaridina rubra genome assembly.</title>
        <authorList>
            <person name="Smith C."/>
        </authorList>
    </citation>
    <scope>NUCLEOTIDE SEQUENCE [LARGE SCALE GENOMIC DNA]</scope>
    <source>
        <strain evidence="1">EP-1</strain>
        <tissue evidence="1">Whole</tissue>
    </source>
</reference>
<gene>
    <name evidence="1" type="ORF">SK128_004755</name>
</gene>
<organism evidence="1 2">
    <name type="scientific">Halocaridina rubra</name>
    <name type="common">Hawaiian red shrimp</name>
    <dbReference type="NCBI Taxonomy" id="373956"/>
    <lineage>
        <taxon>Eukaryota</taxon>
        <taxon>Metazoa</taxon>
        <taxon>Ecdysozoa</taxon>
        <taxon>Arthropoda</taxon>
        <taxon>Crustacea</taxon>
        <taxon>Multicrustacea</taxon>
        <taxon>Malacostraca</taxon>
        <taxon>Eumalacostraca</taxon>
        <taxon>Eucarida</taxon>
        <taxon>Decapoda</taxon>
        <taxon>Pleocyemata</taxon>
        <taxon>Caridea</taxon>
        <taxon>Atyoidea</taxon>
        <taxon>Atyidae</taxon>
        <taxon>Halocaridina</taxon>
    </lineage>
</organism>
<accession>A0AAN8WTW5</accession>
<proteinExistence type="predicted"/>
<evidence type="ECO:0000313" key="2">
    <source>
        <dbReference type="Proteomes" id="UP001381693"/>
    </source>
</evidence>
<sequence>MDRHGRFEELPPKNDHEKNRHTRIFLLKNCYPQPAQHEDLSPRFTVTIISFNKIHSECLVIIDKPAVKTGCLGEAQHCAKDSREFDLTRKI</sequence>
<dbReference type="AlphaFoldDB" id="A0AAN8WTW5"/>
<protein>
    <submittedName>
        <fullName evidence="1">Uncharacterized protein</fullName>
    </submittedName>
</protein>
<evidence type="ECO:0000313" key="1">
    <source>
        <dbReference type="EMBL" id="KAK7068358.1"/>
    </source>
</evidence>
<dbReference type="EMBL" id="JAXCGZ010017285">
    <property type="protein sequence ID" value="KAK7068358.1"/>
    <property type="molecule type" value="Genomic_DNA"/>
</dbReference>
<name>A0AAN8WTW5_HALRR</name>
<keyword evidence="2" id="KW-1185">Reference proteome</keyword>
<dbReference type="Proteomes" id="UP001381693">
    <property type="component" value="Unassembled WGS sequence"/>
</dbReference>